<evidence type="ECO:0000313" key="3">
    <source>
        <dbReference type="EnsemblPlants" id="Pp3c9_14870V3.3"/>
    </source>
</evidence>
<name>A0A7I4ERH4_PHYPA</name>
<reference evidence="3" key="3">
    <citation type="submission" date="2020-12" db="UniProtKB">
        <authorList>
            <consortium name="EnsemblPlants"/>
        </authorList>
    </citation>
    <scope>IDENTIFICATION</scope>
</reference>
<feature type="transmembrane region" description="Helical" evidence="2">
    <location>
        <begin position="216"/>
        <end position="235"/>
    </location>
</feature>
<organism evidence="3 4">
    <name type="scientific">Physcomitrium patens</name>
    <name type="common">Spreading-leaved earth moss</name>
    <name type="synonym">Physcomitrella patens</name>
    <dbReference type="NCBI Taxonomy" id="3218"/>
    <lineage>
        <taxon>Eukaryota</taxon>
        <taxon>Viridiplantae</taxon>
        <taxon>Streptophyta</taxon>
        <taxon>Embryophyta</taxon>
        <taxon>Bryophyta</taxon>
        <taxon>Bryophytina</taxon>
        <taxon>Bryopsida</taxon>
        <taxon>Funariidae</taxon>
        <taxon>Funariales</taxon>
        <taxon>Funariaceae</taxon>
        <taxon>Physcomitrium</taxon>
    </lineage>
</organism>
<keyword evidence="2" id="KW-1133">Transmembrane helix</keyword>
<evidence type="ECO:0000256" key="1">
    <source>
        <dbReference type="SAM" id="MobiDB-lite"/>
    </source>
</evidence>
<keyword evidence="4" id="KW-1185">Reference proteome</keyword>
<reference evidence="3 4" key="1">
    <citation type="journal article" date="2008" name="Science">
        <title>The Physcomitrella genome reveals evolutionary insights into the conquest of land by plants.</title>
        <authorList>
            <person name="Rensing S."/>
            <person name="Lang D."/>
            <person name="Zimmer A."/>
            <person name="Terry A."/>
            <person name="Salamov A."/>
            <person name="Shapiro H."/>
            <person name="Nishiyama T."/>
            <person name="Perroud P.-F."/>
            <person name="Lindquist E."/>
            <person name="Kamisugi Y."/>
            <person name="Tanahashi T."/>
            <person name="Sakakibara K."/>
            <person name="Fujita T."/>
            <person name="Oishi K."/>
            <person name="Shin-I T."/>
            <person name="Kuroki Y."/>
            <person name="Toyoda A."/>
            <person name="Suzuki Y."/>
            <person name="Hashimoto A."/>
            <person name="Yamaguchi K."/>
            <person name="Sugano A."/>
            <person name="Kohara Y."/>
            <person name="Fujiyama A."/>
            <person name="Anterola A."/>
            <person name="Aoki S."/>
            <person name="Ashton N."/>
            <person name="Barbazuk W.B."/>
            <person name="Barker E."/>
            <person name="Bennetzen J."/>
            <person name="Bezanilla M."/>
            <person name="Blankenship R."/>
            <person name="Cho S.H."/>
            <person name="Dutcher S."/>
            <person name="Estelle M."/>
            <person name="Fawcett J.A."/>
            <person name="Gundlach H."/>
            <person name="Hanada K."/>
            <person name="Heyl A."/>
            <person name="Hicks K.A."/>
            <person name="Hugh J."/>
            <person name="Lohr M."/>
            <person name="Mayer K."/>
            <person name="Melkozernov A."/>
            <person name="Murata T."/>
            <person name="Nelson D."/>
            <person name="Pils B."/>
            <person name="Prigge M."/>
            <person name="Reiss B."/>
            <person name="Renner T."/>
            <person name="Rombauts S."/>
            <person name="Rushton P."/>
            <person name="Sanderfoot A."/>
            <person name="Schween G."/>
            <person name="Shiu S.-H."/>
            <person name="Stueber K."/>
            <person name="Theodoulou F.L."/>
            <person name="Tu H."/>
            <person name="Van de Peer Y."/>
            <person name="Verrier P.J."/>
            <person name="Waters E."/>
            <person name="Wood A."/>
            <person name="Yang L."/>
            <person name="Cove D."/>
            <person name="Cuming A."/>
            <person name="Hasebe M."/>
            <person name="Lucas S."/>
            <person name="Mishler D.B."/>
            <person name="Reski R."/>
            <person name="Grigoriev I."/>
            <person name="Quatrano R.S."/>
            <person name="Boore J.L."/>
        </authorList>
    </citation>
    <scope>NUCLEOTIDE SEQUENCE [LARGE SCALE GENOMIC DNA]</scope>
    <source>
        <strain evidence="3 4">cv. Gransden 2004</strain>
    </source>
</reference>
<dbReference type="EMBL" id="ABEU02000009">
    <property type="status" value="NOT_ANNOTATED_CDS"/>
    <property type="molecule type" value="Genomic_DNA"/>
</dbReference>
<protein>
    <submittedName>
        <fullName evidence="3">Uncharacterized protein</fullName>
    </submittedName>
</protein>
<sequence>MLTGETLVESQKGISNGAASAKQTLDEANVIRDERGAGEQSSHSSAVDCMAWSCFQTPIPIALLGSEGGIADLSGHFKPCNSQFMIPGFQQMNQMLLVFQVPLPQADLPEQQNMGLIHNGLVAIPLIPVFGYSSVPGSSSVSPVLLPMPIGVSIAMETLAPPTGVSGDLTHGTLNRVTEREAEDAQRPQVPQRGGAGAGAQNPEEPHRQGNRRFQVGFQLDLLLLLKLAVVVFVFNQDGSKNRLVVLLLLAAIAYMQVSPDNHSLKK</sequence>
<dbReference type="EnsemblPlants" id="Pp3c9_14870V3.3">
    <property type="protein sequence ID" value="Pp3c9_14870V3.3"/>
    <property type="gene ID" value="Pp3c9_14870"/>
</dbReference>
<dbReference type="Gramene" id="Pp3c9_14870V3.3">
    <property type="protein sequence ID" value="Pp3c9_14870V3.3"/>
    <property type="gene ID" value="Pp3c9_14870"/>
</dbReference>
<evidence type="ECO:0000313" key="4">
    <source>
        <dbReference type="Proteomes" id="UP000006727"/>
    </source>
</evidence>
<dbReference type="Proteomes" id="UP000006727">
    <property type="component" value="Chromosome 9"/>
</dbReference>
<keyword evidence="2" id="KW-0472">Membrane</keyword>
<dbReference type="AlphaFoldDB" id="A0A7I4ERH4"/>
<proteinExistence type="predicted"/>
<feature type="transmembrane region" description="Helical" evidence="2">
    <location>
        <begin position="242"/>
        <end position="258"/>
    </location>
</feature>
<reference evidence="3 4" key="2">
    <citation type="journal article" date="2018" name="Plant J.">
        <title>The Physcomitrella patens chromosome-scale assembly reveals moss genome structure and evolution.</title>
        <authorList>
            <person name="Lang D."/>
            <person name="Ullrich K.K."/>
            <person name="Murat F."/>
            <person name="Fuchs J."/>
            <person name="Jenkins J."/>
            <person name="Haas F.B."/>
            <person name="Piednoel M."/>
            <person name="Gundlach H."/>
            <person name="Van Bel M."/>
            <person name="Meyberg R."/>
            <person name="Vives C."/>
            <person name="Morata J."/>
            <person name="Symeonidi A."/>
            <person name="Hiss M."/>
            <person name="Muchero W."/>
            <person name="Kamisugi Y."/>
            <person name="Saleh O."/>
            <person name="Blanc G."/>
            <person name="Decker E.L."/>
            <person name="van Gessel N."/>
            <person name="Grimwood J."/>
            <person name="Hayes R.D."/>
            <person name="Graham S.W."/>
            <person name="Gunter L.E."/>
            <person name="McDaniel S.F."/>
            <person name="Hoernstein S.N.W."/>
            <person name="Larsson A."/>
            <person name="Li F.W."/>
            <person name="Perroud P.F."/>
            <person name="Phillips J."/>
            <person name="Ranjan P."/>
            <person name="Rokshar D.S."/>
            <person name="Rothfels C.J."/>
            <person name="Schneider L."/>
            <person name="Shu S."/>
            <person name="Stevenson D.W."/>
            <person name="Thummler F."/>
            <person name="Tillich M."/>
            <person name="Villarreal Aguilar J.C."/>
            <person name="Widiez T."/>
            <person name="Wong G.K."/>
            <person name="Wymore A."/>
            <person name="Zhang Y."/>
            <person name="Zimmer A.D."/>
            <person name="Quatrano R.S."/>
            <person name="Mayer K.F.X."/>
            <person name="Goodstein D."/>
            <person name="Casacuberta J.M."/>
            <person name="Vandepoele K."/>
            <person name="Reski R."/>
            <person name="Cuming A.C."/>
            <person name="Tuskan G.A."/>
            <person name="Maumus F."/>
            <person name="Salse J."/>
            <person name="Schmutz J."/>
            <person name="Rensing S.A."/>
        </authorList>
    </citation>
    <scope>NUCLEOTIDE SEQUENCE [LARGE SCALE GENOMIC DNA]</scope>
    <source>
        <strain evidence="3 4">cv. Gransden 2004</strain>
    </source>
</reference>
<accession>A0A7I4ERH4</accession>
<keyword evidence="2" id="KW-0812">Transmembrane</keyword>
<dbReference type="InParanoid" id="A0A7I4ERH4"/>
<feature type="region of interest" description="Disordered" evidence="1">
    <location>
        <begin position="179"/>
        <end position="209"/>
    </location>
</feature>
<dbReference type="PANTHER" id="PTHR36787">
    <property type="entry name" value="TRANSMEMBRANE PROTEIN"/>
    <property type="match status" value="1"/>
</dbReference>
<evidence type="ECO:0000256" key="2">
    <source>
        <dbReference type="SAM" id="Phobius"/>
    </source>
</evidence>